<dbReference type="GO" id="GO:0005634">
    <property type="term" value="C:nucleus"/>
    <property type="evidence" value="ECO:0007669"/>
    <property type="project" value="UniProtKB-SubCell"/>
</dbReference>
<sequence>MCTGKGLLESVMVMCNGDAATTISYSEEDFKEYSKTSIESLGLHDNSWVHSTYKIRESWAMAYLRGTFCAGYRTTLRCKEINAFIKDFLRSTDSILELVHILYWVVKDYQNNEVTAEFYSTYYTPVLMTGFDSIELFTSKLYTQAVFRDVKKQINGVATLLLWGRNSISTMSVYTFSKMGKPSRVHKVLYDPNEQKIECECLMWNSKGIPCSHIFCVMKYEGLERVLQGLILSRWCKDVKDWRSTPLQRKEGNERRLLRYGTICAAISLVLKLRSEVAAEFVMAKDGTASFAEALQRRLYEKVERQLGLLPLSEIKDLVVAKTKGALKKGKESESCSQCEIGTKRRYCTNCGVVEHTKRTCTWDLGQGVGGTSDGASTRFGDCSSHDLSVVSHHSRRIIVKPLCLVSRVTSLLEPLG</sequence>
<comment type="subcellular location">
    <subcellularLocation>
        <location evidence="6">Nucleus</location>
    </subcellularLocation>
</comment>
<dbReference type="STRING" id="3818.A0A445BMD5"/>
<keyword evidence="2 6" id="KW-0479">Metal-binding</keyword>
<evidence type="ECO:0000256" key="4">
    <source>
        <dbReference type="ARBA" id="ARBA00022833"/>
    </source>
</evidence>
<dbReference type="GO" id="GO:0008270">
    <property type="term" value="F:zinc ion binding"/>
    <property type="evidence" value="ECO:0007669"/>
    <property type="project" value="UniProtKB-UniRule"/>
</dbReference>
<evidence type="ECO:0000259" key="7">
    <source>
        <dbReference type="PROSITE" id="PS50966"/>
    </source>
</evidence>
<evidence type="ECO:0000313" key="8">
    <source>
        <dbReference type="EMBL" id="RYR39811.1"/>
    </source>
</evidence>
<dbReference type="PANTHER" id="PTHR31669:SF292">
    <property type="entry name" value="OS02G0262500 PROTEIN"/>
    <property type="match status" value="1"/>
</dbReference>
<dbReference type="InterPro" id="IPR007527">
    <property type="entry name" value="Znf_SWIM"/>
</dbReference>
<dbReference type="Proteomes" id="UP000289738">
    <property type="component" value="Chromosome A09"/>
</dbReference>
<dbReference type="PROSITE" id="PS50966">
    <property type="entry name" value="ZF_SWIM"/>
    <property type="match status" value="1"/>
</dbReference>
<proteinExistence type="inferred from homology"/>
<keyword evidence="4 6" id="KW-0862">Zinc</keyword>
<organism evidence="8 9">
    <name type="scientific">Arachis hypogaea</name>
    <name type="common">Peanut</name>
    <dbReference type="NCBI Taxonomy" id="3818"/>
    <lineage>
        <taxon>Eukaryota</taxon>
        <taxon>Viridiplantae</taxon>
        <taxon>Streptophyta</taxon>
        <taxon>Embryophyta</taxon>
        <taxon>Tracheophyta</taxon>
        <taxon>Spermatophyta</taxon>
        <taxon>Magnoliopsida</taxon>
        <taxon>eudicotyledons</taxon>
        <taxon>Gunneridae</taxon>
        <taxon>Pentapetalae</taxon>
        <taxon>rosids</taxon>
        <taxon>fabids</taxon>
        <taxon>Fabales</taxon>
        <taxon>Fabaceae</taxon>
        <taxon>Papilionoideae</taxon>
        <taxon>50 kb inversion clade</taxon>
        <taxon>dalbergioids sensu lato</taxon>
        <taxon>Dalbergieae</taxon>
        <taxon>Pterocarpus clade</taxon>
        <taxon>Arachis</taxon>
    </lineage>
</organism>
<evidence type="ECO:0000256" key="3">
    <source>
        <dbReference type="ARBA" id="ARBA00022771"/>
    </source>
</evidence>
<dbReference type="InterPro" id="IPR006564">
    <property type="entry name" value="Znf_PMZ"/>
</dbReference>
<feature type="domain" description="SWIM-type" evidence="7">
    <location>
        <begin position="186"/>
        <end position="222"/>
    </location>
</feature>
<name>A0A445BMD5_ARAHY</name>
<dbReference type="GO" id="GO:0006355">
    <property type="term" value="P:regulation of DNA-templated transcription"/>
    <property type="evidence" value="ECO:0007669"/>
    <property type="project" value="UniProtKB-UniRule"/>
</dbReference>
<evidence type="ECO:0000256" key="2">
    <source>
        <dbReference type="ARBA" id="ARBA00022723"/>
    </source>
</evidence>
<keyword evidence="3 5" id="KW-0863">Zinc-finger</keyword>
<comment type="similarity">
    <text evidence="1 6">Belongs to the FHY3/FAR1 family.</text>
</comment>
<evidence type="ECO:0000313" key="9">
    <source>
        <dbReference type="Proteomes" id="UP000289738"/>
    </source>
</evidence>
<dbReference type="SMART" id="SM00575">
    <property type="entry name" value="ZnF_PMZ"/>
    <property type="match status" value="1"/>
</dbReference>
<comment type="function">
    <text evidence="6">Putative transcription activator involved in regulating light control of development.</text>
</comment>
<dbReference type="EMBL" id="SDMP01000009">
    <property type="protein sequence ID" value="RYR39811.1"/>
    <property type="molecule type" value="Genomic_DNA"/>
</dbReference>
<gene>
    <name evidence="8" type="ORF">Ahy_A09g045412</name>
</gene>
<comment type="caution">
    <text evidence="8">The sequence shown here is derived from an EMBL/GenBank/DDBJ whole genome shotgun (WGS) entry which is preliminary data.</text>
</comment>
<dbReference type="AlphaFoldDB" id="A0A445BMD5"/>
<dbReference type="PANTHER" id="PTHR31669">
    <property type="entry name" value="PROTEIN FAR1-RELATED SEQUENCE 10-RELATED"/>
    <property type="match status" value="1"/>
</dbReference>
<evidence type="ECO:0000256" key="6">
    <source>
        <dbReference type="RuleBase" id="RU367018"/>
    </source>
</evidence>
<evidence type="ECO:0000256" key="5">
    <source>
        <dbReference type="PROSITE-ProRule" id="PRU00325"/>
    </source>
</evidence>
<evidence type="ECO:0000256" key="1">
    <source>
        <dbReference type="ARBA" id="ARBA00005889"/>
    </source>
</evidence>
<keyword evidence="9" id="KW-1185">Reference proteome</keyword>
<keyword evidence="6" id="KW-0539">Nucleus</keyword>
<reference evidence="8 9" key="1">
    <citation type="submission" date="2019-01" db="EMBL/GenBank/DDBJ databases">
        <title>Sequencing of cultivated peanut Arachis hypogaea provides insights into genome evolution and oil improvement.</title>
        <authorList>
            <person name="Chen X."/>
        </authorList>
    </citation>
    <scope>NUCLEOTIDE SEQUENCE [LARGE SCALE GENOMIC DNA]</scope>
    <source>
        <strain evidence="9">cv. Fuhuasheng</strain>
        <tissue evidence="8">Leaves</tissue>
    </source>
</reference>
<accession>A0A445BMD5</accession>
<dbReference type="Pfam" id="PF04434">
    <property type="entry name" value="SWIM"/>
    <property type="match status" value="1"/>
</dbReference>
<dbReference type="InterPro" id="IPR031052">
    <property type="entry name" value="FHY3/FAR1"/>
</dbReference>
<protein>
    <recommendedName>
        <fullName evidence="6">Protein FAR1-RELATED SEQUENCE</fullName>
    </recommendedName>
</protein>